<dbReference type="InterPro" id="IPR036597">
    <property type="entry name" value="Fido-like_dom_sf"/>
</dbReference>
<dbReference type="EMBL" id="VSSQ01081843">
    <property type="protein sequence ID" value="MPN30649.1"/>
    <property type="molecule type" value="Genomic_DNA"/>
</dbReference>
<protein>
    <recommendedName>
        <fullName evidence="2">Fic family protein</fullName>
    </recommendedName>
</protein>
<dbReference type="SUPFAM" id="SSF140931">
    <property type="entry name" value="Fic-like"/>
    <property type="match status" value="1"/>
</dbReference>
<dbReference type="AlphaFoldDB" id="A0A645GY26"/>
<sequence length="135" mass="15876">MGRLWQTVILKDYSPVFEYLPIESLIKERQQDYYDILGKSDNQGNSTSFIEFMLEIINIALEDLLRSQNHTLTSTDRISIFKNFIGNELFTRQDYLRHNKEISTATASRDLKEAVDNGVIEKNGEKRLTMYRYKN</sequence>
<reference evidence="1" key="1">
    <citation type="submission" date="2019-08" db="EMBL/GenBank/DDBJ databases">
        <authorList>
            <person name="Kucharzyk K."/>
            <person name="Murdoch R.W."/>
            <person name="Higgins S."/>
            <person name="Loffler F."/>
        </authorList>
    </citation>
    <scope>NUCLEOTIDE SEQUENCE</scope>
</reference>
<comment type="caution">
    <text evidence="1">The sequence shown here is derived from an EMBL/GenBank/DDBJ whole genome shotgun (WGS) entry which is preliminary data.</text>
</comment>
<gene>
    <name evidence="1" type="ORF">SDC9_178120</name>
</gene>
<evidence type="ECO:0000313" key="1">
    <source>
        <dbReference type="EMBL" id="MPN30649.1"/>
    </source>
</evidence>
<proteinExistence type="predicted"/>
<organism evidence="1">
    <name type="scientific">bioreactor metagenome</name>
    <dbReference type="NCBI Taxonomy" id="1076179"/>
    <lineage>
        <taxon>unclassified sequences</taxon>
        <taxon>metagenomes</taxon>
        <taxon>ecological metagenomes</taxon>
    </lineage>
</organism>
<name>A0A645GY26_9ZZZZ</name>
<dbReference type="Gene3D" id="1.10.3290.10">
    <property type="entry name" value="Fido-like domain"/>
    <property type="match status" value="1"/>
</dbReference>
<evidence type="ECO:0008006" key="2">
    <source>
        <dbReference type="Google" id="ProtNLM"/>
    </source>
</evidence>
<accession>A0A645GY26</accession>